<dbReference type="SUPFAM" id="SSF53623">
    <property type="entry name" value="MurD-like peptide ligases, catalytic domain"/>
    <property type="match status" value="1"/>
</dbReference>
<dbReference type="Gene3D" id="3.40.1190.10">
    <property type="entry name" value="Mur-like, catalytic domain"/>
    <property type="match status" value="1"/>
</dbReference>
<evidence type="ECO:0000256" key="3">
    <source>
        <dbReference type="ARBA" id="ARBA00004752"/>
    </source>
</evidence>
<evidence type="ECO:0000259" key="15">
    <source>
        <dbReference type="Pfam" id="PF08245"/>
    </source>
</evidence>
<comment type="function">
    <text evidence="12">Cell wall formation. Catalyzes the addition of glutamate to the nucleotide precursor UDP-N-acetylmuramoyl-L-alanine (UMA).</text>
</comment>
<comment type="pathway">
    <text evidence="3 12">Cell wall biogenesis; peptidoglycan biosynthesis.</text>
</comment>
<keyword evidence="12" id="KW-0132">Cell division</keyword>
<dbReference type="PANTHER" id="PTHR43692:SF1">
    <property type="entry name" value="UDP-N-ACETYLMURAMOYLALANINE--D-GLUTAMATE LIGASE"/>
    <property type="match status" value="1"/>
</dbReference>
<accession>A0ABN5WTG0</accession>
<feature type="transmembrane region" description="Helical" evidence="13">
    <location>
        <begin position="348"/>
        <end position="373"/>
    </location>
</feature>
<keyword evidence="12" id="KW-0961">Cell wall biogenesis/degradation</keyword>
<evidence type="ECO:0000256" key="13">
    <source>
        <dbReference type="SAM" id="Phobius"/>
    </source>
</evidence>
<keyword evidence="12" id="KW-0573">Peptidoglycan synthesis</keyword>
<dbReference type="Proteomes" id="UP000289555">
    <property type="component" value="Chromosome"/>
</dbReference>
<keyword evidence="17" id="KW-1185">Reference proteome</keyword>
<dbReference type="Pfam" id="PF02875">
    <property type="entry name" value="Mur_ligase_C"/>
    <property type="match status" value="1"/>
</dbReference>
<sequence>MKWPLPPALRRRWAGTWHPALDLLASHPAAELYILELSSFQLETTPSLGARCAAFLNLSEDHLDRHGDMHGYRAAKQRIFIGAESAVVNANEPLTWPTYPVDQVAYFSQRAPEGNAWGLALYHNKLTLMQGSDPWMAIDELKIAGQHNYLNALAALAMGQALGFAAVPMCSALGEFKGLEHRSEVIAHINGVTWVNDTKGTNVGATLAAINGIGATLEGRLILLAGGVGKGADFSPLAEPLSKCARHVLLFGLDAPRLADALVEHVSIRQVEDLTQAMEAAFELAQPGDCVLLSPACASLDQFANYQQRGDVFRHWVQQRHPQQARGAMSRLQRLRTTLSTRDLPCDVWLIVAAVALAGLGWVMVSSASIGLLEDTYHYSRQHGVFLVLAIIACVFMLCVPLEVWRQNAALILLASIFLLIVVLMVGQEINGSKRWIALPGPLPSLQVSEFAKVGLIFLHGGVYVTFHV</sequence>
<dbReference type="Pfam" id="PF01098">
    <property type="entry name" value="FTSW_RODA_SPOVE"/>
    <property type="match status" value="1"/>
</dbReference>
<evidence type="ECO:0000313" key="17">
    <source>
        <dbReference type="Proteomes" id="UP000289555"/>
    </source>
</evidence>
<comment type="subcellular location">
    <subcellularLocation>
        <location evidence="2 12">Cytoplasm</location>
    </subcellularLocation>
    <subcellularLocation>
        <location evidence="1">Membrane</location>
        <topology evidence="1">Multi-pass membrane protein</topology>
    </subcellularLocation>
</comment>
<protein>
    <recommendedName>
        <fullName evidence="12">UDP-N-acetylmuramoylalanine--D-glutamate ligase</fullName>
        <ecNumber evidence="12">6.3.2.9</ecNumber>
    </recommendedName>
</protein>
<evidence type="ECO:0000256" key="2">
    <source>
        <dbReference type="ARBA" id="ARBA00004496"/>
    </source>
</evidence>
<dbReference type="InterPro" id="IPR013221">
    <property type="entry name" value="Mur_ligase_cen"/>
</dbReference>
<keyword evidence="4" id="KW-0963">Cytoplasm</keyword>
<comment type="catalytic activity">
    <reaction evidence="12">
        <text>UDP-N-acetyl-alpha-D-muramoyl-L-alanine + D-glutamate + ATP = UDP-N-acetyl-alpha-D-muramoyl-L-alanyl-D-glutamate + ADP + phosphate + H(+)</text>
        <dbReference type="Rhea" id="RHEA:16429"/>
        <dbReference type="ChEBI" id="CHEBI:15378"/>
        <dbReference type="ChEBI" id="CHEBI:29986"/>
        <dbReference type="ChEBI" id="CHEBI:30616"/>
        <dbReference type="ChEBI" id="CHEBI:43474"/>
        <dbReference type="ChEBI" id="CHEBI:83898"/>
        <dbReference type="ChEBI" id="CHEBI:83900"/>
        <dbReference type="ChEBI" id="CHEBI:456216"/>
        <dbReference type="EC" id="6.3.2.9"/>
    </reaction>
</comment>
<feature type="transmembrane region" description="Helical" evidence="13">
    <location>
        <begin position="410"/>
        <end position="427"/>
    </location>
</feature>
<evidence type="ECO:0000256" key="6">
    <source>
        <dbReference type="ARBA" id="ARBA00022692"/>
    </source>
</evidence>
<keyword evidence="12" id="KW-0131">Cell cycle</keyword>
<dbReference type="InterPro" id="IPR005762">
    <property type="entry name" value="MurD"/>
</dbReference>
<keyword evidence="5" id="KW-0436">Ligase</keyword>
<dbReference type="Pfam" id="PF08245">
    <property type="entry name" value="Mur_ligase_M"/>
    <property type="match status" value="1"/>
</dbReference>
<evidence type="ECO:0000256" key="9">
    <source>
        <dbReference type="ARBA" id="ARBA00022960"/>
    </source>
</evidence>
<feature type="domain" description="Mur ligase central" evidence="15">
    <location>
        <begin position="29"/>
        <end position="158"/>
    </location>
</feature>
<organism evidence="16 17">
    <name type="scientific">Vreelandella olivaria</name>
    <dbReference type="NCBI Taxonomy" id="390919"/>
    <lineage>
        <taxon>Bacteria</taxon>
        <taxon>Pseudomonadati</taxon>
        <taxon>Pseudomonadota</taxon>
        <taxon>Gammaproteobacteria</taxon>
        <taxon>Oceanospirillales</taxon>
        <taxon>Halomonadaceae</taxon>
        <taxon>Vreelandella</taxon>
    </lineage>
</organism>
<evidence type="ECO:0000256" key="1">
    <source>
        <dbReference type="ARBA" id="ARBA00004141"/>
    </source>
</evidence>
<evidence type="ECO:0000256" key="11">
    <source>
        <dbReference type="ARBA" id="ARBA00023136"/>
    </source>
</evidence>
<feature type="domain" description="Mur ligase C-terminal" evidence="14">
    <location>
        <begin position="181"/>
        <end position="297"/>
    </location>
</feature>
<dbReference type="InterPro" id="IPR036615">
    <property type="entry name" value="Mur_ligase_C_dom_sf"/>
</dbReference>
<dbReference type="InterPro" id="IPR036565">
    <property type="entry name" value="Mur-like_cat_sf"/>
</dbReference>
<keyword evidence="11 13" id="KW-0472">Membrane</keyword>
<dbReference type="PANTHER" id="PTHR43692">
    <property type="entry name" value="UDP-N-ACETYLMURAMOYLALANINE--D-GLUTAMATE LIGASE"/>
    <property type="match status" value="1"/>
</dbReference>
<dbReference type="InterPro" id="IPR004101">
    <property type="entry name" value="Mur_ligase_C"/>
</dbReference>
<dbReference type="InterPro" id="IPR001182">
    <property type="entry name" value="FtsW/RodA"/>
</dbReference>
<feature type="transmembrane region" description="Helical" evidence="13">
    <location>
        <begin position="385"/>
        <end position="404"/>
    </location>
</feature>
<evidence type="ECO:0000313" key="16">
    <source>
        <dbReference type="EMBL" id="BBI50241.1"/>
    </source>
</evidence>
<reference evidence="17" key="1">
    <citation type="journal article" date="2019" name="Microbiol. Resour. Announc.">
        <title>Complete Genome Sequence of Halomonas olivaria, a Moderately Halophilic Bacterium Isolated from Olive Processing Effluents, Obtained by Nanopore Sequencing.</title>
        <authorList>
            <person name="Nagata S."/>
            <person name="Ii K.M."/>
            <person name="Tsukimi T."/>
            <person name="Miura M.C."/>
            <person name="Galipon J."/>
            <person name="Arakawa K."/>
        </authorList>
    </citation>
    <scope>NUCLEOTIDE SEQUENCE [LARGE SCALE GENOMIC DNA]</scope>
    <source>
        <strain evidence="17">TYRC17</strain>
    </source>
</reference>
<keyword evidence="10 13" id="KW-1133">Transmembrane helix</keyword>
<evidence type="ECO:0000256" key="7">
    <source>
        <dbReference type="ARBA" id="ARBA00022741"/>
    </source>
</evidence>
<dbReference type="NCBIfam" id="TIGR01087">
    <property type="entry name" value="murD"/>
    <property type="match status" value="1"/>
</dbReference>
<keyword evidence="9 12" id="KW-0133">Cell shape</keyword>
<evidence type="ECO:0000256" key="10">
    <source>
        <dbReference type="ARBA" id="ARBA00022989"/>
    </source>
</evidence>
<name>A0ABN5WTG0_9GAMM</name>
<evidence type="ECO:0000256" key="5">
    <source>
        <dbReference type="ARBA" id="ARBA00022598"/>
    </source>
</evidence>
<dbReference type="Gene3D" id="3.90.190.20">
    <property type="entry name" value="Mur ligase, C-terminal domain"/>
    <property type="match status" value="1"/>
</dbReference>
<gene>
    <name evidence="16" type="ORF">HORIV_26620</name>
</gene>
<proteinExistence type="predicted"/>
<dbReference type="EC" id="6.3.2.9" evidence="12"/>
<evidence type="ECO:0000256" key="8">
    <source>
        <dbReference type="ARBA" id="ARBA00022840"/>
    </source>
</evidence>
<evidence type="ECO:0000259" key="14">
    <source>
        <dbReference type="Pfam" id="PF02875"/>
    </source>
</evidence>
<keyword evidence="7" id="KW-0547">Nucleotide-binding</keyword>
<evidence type="ECO:0000256" key="4">
    <source>
        <dbReference type="ARBA" id="ARBA00022490"/>
    </source>
</evidence>
<dbReference type="SUPFAM" id="SSF53244">
    <property type="entry name" value="MurD-like peptide ligases, peptide-binding domain"/>
    <property type="match status" value="1"/>
</dbReference>
<dbReference type="EMBL" id="AP019416">
    <property type="protein sequence ID" value="BBI50241.1"/>
    <property type="molecule type" value="Genomic_DNA"/>
</dbReference>
<evidence type="ECO:0000256" key="12">
    <source>
        <dbReference type="RuleBase" id="RU003664"/>
    </source>
</evidence>
<keyword evidence="6 13" id="KW-0812">Transmembrane</keyword>
<keyword evidence="8" id="KW-0067">ATP-binding</keyword>